<keyword evidence="1" id="KW-1133">Transmembrane helix</keyword>
<evidence type="ECO:0000313" key="2">
    <source>
        <dbReference type="EMBL" id="MFC5463127.1"/>
    </source>
</evidence>
<gene>
    <name evidence="2" type="ORF">ACFPM4_00020</name>
</gene>
<evidence type="ECO:0000313" key="3">
    <source>
        <dbReference type="Proteomes" id="UP001596147"/>
    </source>
</evidence>
<keyword evidence="1" id="KW-0812">Transmembrane</keyword>
<protein>
    <submittedName>
        <fullName evidence="2">DUF1189 family protein</fullName>
    </submittedName>
</protein>
<dbReference type="RefSeq" id="WP_144920480.1">
    <property type="nucleotide sequence ID" value="NZ_JBHSMC010000001.1"/>
</dbReference>
<accession>A0ABW0LDT4</accession>
<name>A0ABW0LDT4_9BACI</name>
<dbReference type="InterPro" id="IPR009574">
    <property type="entry name" value="DUF1189"/>
</dbReference>
<feature type="transmembrane region" description="Helical" evidence="1">
    <location>
        <begin position="32"/>
        <end position="53"/>
    </location>
</feature>
<sequence length="167" mass="19243">MRNISLLQIFYKSLYSFTDIAKFRFLSIGKTIQYVFILICIYFVPSLINSIIIEKDSTNLIPDFDAGSVAIMLPIFIFFMFVLNTGILFLKVSILAYIAKGLANLLKRKLPYRLSWRLTAYSITLPTIIFGLEPLLPFTIPYGFFIDLALTFFYIYASINKMPVTKK</sequence>
<keyword evidence="3" id="KW-1185">Reference proteome</keyword>
<organism evidence="2 3">
    <name type="scientific">Lederbergia graminis</name>
    <dbReference type="NCBI Taxonomy" id="735518"/>
    <lineage>
        <taxon>Bacteria</taxon>
        <taxon>Bacillati</taxon>
        <taxon>Bacillota</taxon>
        <taxon>Bacilli</taxon>
        <taxon>Bacillales</taxon>
        <taxon>Bacillaceae</taxon>
        <taxon>Lederbergia</taxon>
    </lineage>
</organism>
<dbReference type="EMBL" id="JBHSMC010000001">
    <property type="protein sequence ID" value="MFC5463127.1"/>
    <property type="molecule type" value="Genomic_DNA"/>
</dbReference>
<keyword evidence="1" id="KW-0472">Membrane</keyword>
<dbReference type="Pfam" id="PF06691">
    <property type="entry name" value="DUF1189"/>
    <property type="match status" value="2"/>
</dbReference>
<dbReference type="Proteomes" id="UP001596147">
    <property type="component" value="Unassembled WGS sequence"/>
</dbReference>
<evidence type="ECO:0000256" key="1">
    <source>
        <dbReference type="SAM" id="Phobius"/>
    </source>
</evidence>
<reference evidence="3" key="1">
    <citation type="journal article" date="2019" name="Int. J. Syst. Evol. Microbiol.">
        <title>The Global Catalogue of Microorganisms (GCM) 10K type strain sequencing project: providing services to taxonomists for standard genome sequencing and annotation.</title>
        <authorList>
            <consortium name="The Broad Institute Genomics Platform"/>
            <consortium name="The Broad Institute Genome Sequencing Center for Infectious Disease"/>
            <person name="Wu L."/>
            <person name="Ma J."/>
        </authorList>
    </citation>
    <scope>NUCLEOTIDE SEQUENCE [LARGE SCALE GENOMIC DNA]</scope>
    <source>
        <strain evidence="3">CGMCC 1.12237</strain>
    </source>
</reference>
<feature type="transmembrane region" description="Helical" evidence="1">
    <location>
        <begin position="118"/>
        <end position="136"/>
    </location>
</feature>
<comment type="caution">
    <text evidence="2">The sequence shown here is derived from an EMBL/GenBank/DDBJ whole genome shotgun (WGS) entry which is preliminary data.</text>
</comment>
<feature type="transmembrane region" description="Helical" evidence="1">
    <location>
        <begin position="142"/>
        <end position="159"/>
    </location>
</feature>
<feature type="transmembrane region" description="Helical" evidence="1">
    <location>
        <begin position="73"/>
        <end position="98"/>
    </location>
</feature>
<proteinExistence type="predicted"/>